<proteinExistence type="predicted"/>
<evidence type="ECO:0000313" key="2">
    <source>
        <dbReference type="EMBL" id="SDI43515.1"/>
    </source>
</evidence>
<reference evidence="2 3" key="1">
    <citation type="submission" date="2016-10" db="EMBL/GenBank/DDBJ databases">
        <authorList>
            <person name="de Groot N.N."/>
        </authorList>
    </citation>
    <scope>NUCLEOTIDE SEQUENCE [LARGE SCALE GENOMIC DNA]</scope>
    <source>
        <strain evidence="2 3">DSM 21771</strain>
    </source>
</reference>
<keyword evidence="3" id="KW-1185">Reference proteome</keyword>
<accession>A0A1G8KJE0</accession>
<gene>
    <name evidence="2" type="ORF">SAMN04488123_102141</name>
</gene>
<dbReference type="EMBL" id="FNEN01000002">
    <property type="protein sequence ID" value="SDI43515.1"/>
    <property type="molecule type" value="Genomic_DNA"/>
</dbReference>
<dbReference type="AlphaFoldDB" id="A0A1G8KJE0"/>
<name>A0A1G8KJE0_9BACI</name>
<dbReference type="RefSeq" id="WP_090396059.1">
    <property type="nucleotide sequence ID" value="NZ_FNEN01000002.1"/>
</dbReference>
<dbReference type="OrthoDB" id="2088199at2"/>
<dbReference type="Proteomes" id="UP000198853">
    <property type="component" value="Unassembled WGS sequence"/>
</dbReference>
<sequence>MIYEETLDQEALFDEQSKSKRGLKTGSKAKPKEKRERVPDKIADIFPIGDMTDDGAFVLQDDRGYADMFQVRSKDVYAQSDQETEFDILALTQFLRAFDANIKIVSLNFPVNMAVQIAHLQKKIDANDSPLIDHFLQKKKAELEFLEKHRTNREFYLYVYGETVKDLTERCQFARRKLQRTIPMENLETTKKLDVIYKLNNQNSKLDHQRG</sequence>
<evidence type="ECO:0000313" key="3">
    <source>
        <dbReference type="Proteomes" id="UP000198853"/>
    </source>
</evidence>
<feature type="compositionally biased region" description="Basic residues" evidence="1">
    <location>
        <begin position="19"/>
        <end position="32"/>
    </location>
</feature>
<protein>
    <submittedName>
        <fullName evidence="2">Uncharacterized protein</fullName>
    </submittedName>
</protein>
<evidence type="ECO:0000256" key="1">
    <source>
        <dbReference type="SAM" id="MobiDB-lite"/>
    </source>
</evidence>
<organism evidence="2 3">
    <name type="scientific">Natribacillus halophilus</name>
    <dbReference type="NCBI Taxonomy" id="549003"/>
    <lineage>
        <taxon>Bacteria</taxon>
        <taxon>Bacillati</taxon>
        <taxon>Bacillota</taxon>
        <taxon>Bacilli</taxon>
        <taxon>Bacillales</taxon>
        <taxon>Bacillaceae</taxon>
        <taxon>Natribacillus</taxon>
    </lineage>
</organism>
<feature type="region of interest" description="Disordered" evidence="1">
    <location>
        <begin position="13"/>
        <end position="37"/>
    </location>
</feature>